<dbReference type="SUPFAM" id="SSF50630">
    <property type="entry name" value="Acid proteases"/>
    <property type="match status" value="1"/>
</dbReference>
<dbReference type="OrthoDB" id="2747330at2759"/>
<evidence type="ECO:0008006" key="9">
    <source>
        <dbReference type="Google" id="ProtNLM"/>
    </source>
</evidence>
<dbReference type="GO" id="GO:0005576">
    <property type="term" value="C:extracellular region"/>
    <property type="evidence" value="ECO:0007669"/>
    <property type="project" value="TreeGrafter"/>
</dbReference>
<dbReference type="PANTHER" id="PTHR47967">
    <property type="entry name" value="OS07G0603500 PROTEIN-RELATED"/>
    <property type="match status" value="1"/>
</dbReference>
<evidence type="ECO:0000313" key="7">
    <source>
        <dbReference type="EMBL" id="TXG48680.1"/>
    </source>
</evidence>
<dbReference type="Gene3D" id="2.30.42.10">
    <property type="match status" value="1"/>
</dbReference>
<dbReference type="Gene3D" id="2.40.70.10">
    <property type="entry name" value="Acid Proteases"/>
    <property type="match status" value="1"/>
</dbReference>
<dbReference type="InterPro" id="IPR034161">
    <property type="entry name" value="Pepsin-like_plant"/>
</dbReference>
<dbReference type="InterPro" id="IPR036034">
    <property type="entry name" value="PDZ_sf"/>
</dbReference>
<keyword evidence="4" id="KW-0732">Signal</keyword>
<dbReference type="Proteomes" id="UP000323000">
    <property type="component" value="Chromosome 12"/>
</dbReference>
<reference evidence="8" key="1">
    <citation type="journal article" date="2019" name="Gigascience">
        <title>De novo genome assembly of the endangered Acer yangbiense, a plant species with extremely small populations endemic to Yunnan Province, China.</title>
        <authorList>
            <person name="Yang J."/>
            <person name="Wariss H.M."/>
            <person name="Tao L."/>
            <person name="Zhang R."/>
            <person name="Yun Q."/>
            <person name="Hollingsworth P."/>
            <person name="Dao Z."/>
            <person name="Luo G."/>
            <person name="Guo H."/>
            <person name="Ma Y."/>
            <person name="Sun W."/>
        </authorList>
    </citation>
    <scope>NUCLEOTIDE SEQUENCE [LARGE SCALE GENOMIC DNA]</scope>
    <source>
        <strain evidence="8">cv. Malutang</strain>
    </source>
</reference>
<proteinExistence type="predicted"/>
<dbReference type="GO" id="GO:0006508">
    <property type="term" value="P:proteolysis"/>
    <property type="evidence" value="ECO:0007669"/>
    <property type="project" value="UniProtKB-KW"/>
</dbReference>
<evidence type="ECO:0000256" key="1">
    <source>
        <dbReference type="ARBA" id="ARBA00022670"/>
    </source>
</evidence>
<dbReference type="GO" id="GO:0008233">
    <property type="term" value="F:peptidase activity"/>
    <property type="evidence" value="ECO:0007669"/>
    <property type="project" value="UniProtKB-KW"/>
</dbReference>
<dbReference type="InterPro" id="IPR021109">
    <property type="entry name" value="Peptidase_aspartic_dom_sf"/>
</dbReference>
<keyword evidence="3" id="KW-1133">Transmembrane helix</keyword>
<feature type="signal peptide" evidence="4">
    <location>
        <begin position="1"/>
        <end position="23"/>
    </location>
</feature>
<organism evidence="7 8">
    <name type="scientific">Acer yangbiense</name>
    <dbReference type="NCBI Taxonomy" id="1000413"/>
    <lineage>
        <taxon>Eukaryota</taxon>
        <taxon>Viridiplantae</taxon>
        <taxon>Streptophyta</taxon>
        <taxon>Embryophyta</taxon>
        <taxon>Tracheophyta</taxon>
        <taxon>Spermatophyta</taxon>
        <taxon>Magnoliopsida</taxon>
        <taxon>eudicotyledons</taxon>
        <taxon>Gunneridae</taxon>
        <taxon>Pentapetalae</taxon>
        <taxon>rosids</taxon>
        <taxon>malvids</taxon>
        <taxon>Sapindales</taxon>
        <taxon>Sapindaceae</taxon>
        <taxon>Hippocastanoideae</taxon>
        <taxon>Acereae</taxon>
        <taxon>Acer</taxon>
    </lineage>
</organism>
<protein>
    <recommendedName>
        <fullName evidence="9">Peptidase A1 domain-containing protein</fullName>
    </recommendedName>
</protein>
<gene>
    <name evidence="7" type="ORF">EZV62_024555</name>
</gene>
<feature type="transmembrane region" description="Helical" evidence="3">
    <location>
        <begin position="444"/>
        <end position="465"/>
    </location>
</feature>
<evidence type="ECO:0000259" key="5">
    <source>
        <dbReference type="PROSITE" id="PS50106"/>
    </source>
</evidence>
<dbReference type="Pfam" id="PF14541">
    <property type="entry name" value="TAXi_C"/>
    <property type="match status" value="1"/>
</dbReference>
<feature type="domain" description="Peptidase A1" evidence="6">
    <location>
        <begin position="1"/>
        <end position="329"/>
    </location>
</feature>
<dbReference type="SUPFAM" id="SSF50156">
    <property type="entry name" value="PDZ domain-like"/>
    <property type="match status" value="1"/>
</dbReference>
<dbReference type="SUPFAM" id="SSF57802">
    <property type="entry name" value="Rubredoxin-like"/>
    <property type="match status" value="1"/>
</dbReference>
<keyword evidence="2" id="KW-0378">Hydrolase</keyword>
<accession>A0A5C7GVK2</accession>
<keyword evidence="8" id="KW-1185">Reference proteome</keyword>
<dbReference type="CDD" id="cd05476">
    <property type="entry name" value="pepsin_A_like_plant"/>
    <property type="match status" value="1"/>
</dbReference>
<dbReference type="InterPro" id="IPR001478">
    <property type="entry name" value="PDZ"/>
</dbReference>
<evidence type="ECO:0000256" key="3">
    <source>
        <dbReference type="SAM" id="Phobius"/>
    </source>
</evidence>
<evidence type="ECO:0000313" key="8">
    <source>
        <dbReference type="Proteomes" id="UP000323000"/>
    </source>
</evidence>
<evidence type="ECO:0000259" key="6">
    <source>
        <dbReference type="PROSITE" id="PS51767"/>
    </source>
</evidence>
<evidence type="ECO:0000256" key="4">
    <source>
        <dbReference type="SAM" id="SignalP"/>
    </source>
</evidence>
<dbReference type="PROSITE" id="PS50106">
    <property type="entry name" value="PDZ"/>
    <property type="match status" value="1"/>
</dbReference>
<feature type="domain" description="PDZ" evidence="5">
    <location>
        <begin position="366"/>
        <end position="410"/>
    </location>
</feature>
<dbReference type="EMBL" id="VAHF01000012">
    <property type="protein sequence ID" value="TXG48680.1"/>
    <property type="molecule type" value="Genomic_DNA"/>
</dbReference>
<dbReference type="InterPro" id="IPR051708">
    <property type="entry name" value="Plant_Aspart_Prot_A1"/>
</dbReference>
<dbReference type="AlphaFoldDB" id="A0A5C7GVK2"/>
<keyword evidence="3" id="KW-0472">Membrane</keyword>
<feature type="chain" id="PRO_5022983378" description="Peptidase A1 domain-containing protein" evidence="4">
    <location>
        <begin position="24"/>
        <end position="466"/>
    </location>
</feature>
<sequence length="466" mass="50000">MATINFHSQFLALTLLLIHVVNSTIQATNHGFEIDLIHRDSPNSPLYNPNQTPLECYNDAFRRAYSRLNRLNVTSFNPNAAYSNVSANNGEYLMKFSMGTPPVDIYGIVDTGLGGRNSSLVSQVCSKFGTKKFSHCLVPFHTDPSLTSKMYFGSNSEVSGPGVVSTPLVPKDGKITFYFVTLEGTSVGDKFIPYNSSQPISKGNMLIDSGTPPTLLRKDFYKRLEDKVRGAIKLTPYQDPHLGTQLCYKSQSVIDIDAPILTAHFDGGGKVPLIQTSTFIPPLEGVFCFAMQPIDDGDDVGIFGNFAQSSLLIDYDLDKQIKTTFQGLSLQEAKRDVSDLFIAEKKSSFNYVIRGLDITARTAGASKNIEVDVDKPLGLTLGQKSGGGVVITAVESGGNAARAGLKAGDQPDTYVCPQCQAPKKRFSGYDANTGKAIGGGLPPIGVIIGLVAGVAGVGALLVYGLQ</sequence>
<dbReference type="InterPro" id="IPR032799">
    <property type="entry name" value="TAXi_C"/>
</dbReference>
<name>A0A5C7GVK2_9ROSI</name>
<dbReference type="PANTHER" id="PTHR47967:SF39">
    <property type="entry name" value="ASPARTYL PROTEASE FAMILY PROTEIN, PUTATIVE-RELATED"/>
    <property type="match status" value="1"/>
</dbReference>
<dbReference type="PROSITE" id="PS51767">
    <property type="entry name" value="PEPTIDASE_A1"/>
    <property type="match status" value="1"/>
</dbReference>
<keyword evidence="3" id="KW-0812">Transmembrane</keyword>
<comment type="caution">
    <text evidence="7">The sequence shown here is derived from an EMBL/GenBank/DDBJ whole genome shotgun (WGS) entry which is preliminary data.</text>
</comment>
<evidence type="ECO:0000256" key="2">
    <source>
        <dbReference type="ARBA" id="ARBA00022801"/>
    </source>
</evidence>
<keyword evidence="1" id="KW-0645">Protease</keyword>
<dbReference type="InterPro" id="IPR033121">
    <property type="entry name" value="PEPTIDASE_A1"/>
</dbReference>